<keyword evidence="7" id="KW-1185">Reference proteome</keyword>
<dbReference type="InterPro" id="IPR050346">
    <property type="entry name" value="FMO-like"/>
</dbReference>
<protein>
    <submittedName>
        <fullName evidence="6">Thiol-specific monooxygenase</fullName>
    </submittedName>
</protein>
<evidence type="ECO:0000256" key="3">
    <source>
        <dbReference type="ARBA" id="ARBA00022827"/>
    </source>
</evidence>
<dbReference type="InterPro" id="IPR000960">
    <property type="entry name" value="Flavin_mOase"/>
</dbReference>
<dbReference type="GO" id="GO:0004499">
    <property type="term" value="F:N,N-dimethylaniline monooxygenase activity"/>
    <property type="evidence" value="ECO:0007669"/>
    <property type="project" value="InterPro"/>
</dbReference>
<dbReference type="GO" id="GO:0050661">
    <property type="term" value="F:NADP binding"/>
    <property type="evidence" value="ECO:0007669"/>
    <property type="project" value="InterPro"/>
</dbReference>
<dbReference type="Gene3D" id="3.50.50.60">
    <property type="entry name" value="FAD/NAD(P)-binding domain"/>
    <property type="match status" value="2"/>
</dbReference>
<dbReference type="GO" id="GO:0050660">
    <property type="term" value="F:flavin adenine dinucleotide binding"/>
    <property type="evidence" value="ECO:0007669"/>
    <property type="project" value="InterPro"/>
</dbReference>
<comment type="similarity">
    <text evidence="1">Belongs to the FMO family.</text>
</comment>
<dbReference type="PRINTS" id="PR00370">
    <property type="entry name" value="FMOXYGENASE"/>
</dbReference>
<keyword evidence="6" id="KW-0503">Monooxygenase</keyword>
<evidence type="ECO:0000256" key="5">
    <source>
        <dbReference type="ARBA" id="ARBA00023002"/>
    </source>
</evidence>
<dbReference type="PANTHER" id="PTHR23023">
    <property type="entry name" value="DIMETHYLANILINE MONOOXYGENASE"/>
    <property type="match status" value="1"/>
</dbReference>
<evidence type="ECO:0000256" key="2">
    <source>
        <dbReference type="ARBA" id="ARBA00022630"/>
    </source>
</evidence>
<keyword evidence="4" id="KW-0521">NADP</keyword>
<accession>A0A1M2VZU7</accession>
<evidence type="ECO:0000313" key="7">
    <source>
        <dbReference type="Proteomes" id="UP000184267"/>
    </source>
</evidence>
<dbReference type="SUPFAM" id="SSF51905">
    <property type="entry name" value="FAD/NAD(P)-binding domain"/>
    <property type="match status" value="2"/>
</dbReference>
<sequence length="493" mass="54747">MASSSASAPHDAQEKRICVIGAGPSGLGAIKIVKDAPEFKAEKWTVTAFEARETLGGVWNPAPADPSAAEPPLTALYDSLTTNTPHPLMSYTSYPFPPETPLYPPAPTVLAYLHLYAEKFDLLPHIRFGTSVVSLHWNTAVHKWDVIVKGSEEEHLQFDLVLVANGHYRVPRIPDTPGLEAWTAAGKVTHSVWYRRPEDYTGKLLVAGGGYSGMDVASETRPFAREVIHSITRATSEDEDGGKFKRRGRVTEYRDAAAGEVVFEDGTTESGIDHVVLATGYQFAFPFLTAPEVLPALPPRVPPIPEALYNSTYHIFPLAKHLFPLVTSYPPSSLAFLGLPLRVAPLPLTEIQTQVALKLLADPSALDLTHEATAVRARYNAFRASLQARAQVFAADETALEVAIADAWFRFGFTEQFDYRDELYEFVGTEYRVPVWERELFEQKDLLRERCRELQRKGEEGKWLKGVGAGADPVQEWADYMWRVLEGKAPLEE</sequence>
<organism evidence="6 7">
    <name type="scientific">Trametes pubescens</name>
    <name type="common">White-rot fungus</name>
    <dbReference type="NCBI Taxonomy" id="154538"/>
    <lineage>
        <taxon>Eukaryota</taxon>
        <taxon>Fungi</taxon>
        <taxon>Dikarya</taxon>
        <taxon>Basidiomycota</taxon>
        <taxon>Agaricomycotina</taxon>
        <taxon>Agaricomycetes</taxon>
        <taxon>Polyporales</taxon>
        <taxon>Polyporaceae</taxon>
        <taxon>Trametes</taxon>
    </lineage>
</organism>
<dbReference type="Proteomes" id="UP000184267">
    <property type="component" value="Unassembled WGS sequence"/>
</dbReference>
<dbReference type="InterPro" id="IPR036188">
    <property type="entry name" value="FAD/NAD-bd_sf"/>
</dbReference>
<dbReference type="EMBL" id="MNAD01000423">
    <property type="protein sequence ID" value="OJT13141.1"/>
    <property type="molecule type" value="Genomic_DNA"/>
</dbReference>
<dbReference type="STRING" id="154538.A0A1M2VZU7"/>
<gene>
    <name evidence="6" type="ORF">TRAPUB_10296</name>
</gene>
<reference evidence="6 7" key="1">
    <citation type="submission" date="2016-10" db="EMBL/GenBank/DDBJ databases">
        <title>Genome sequence of the basidiomycete white-rot fungus Trametes pubescens.</title>
        <authorList>
            <person name="Makela M.R."/>
            <person name="Granchi Z."/>
            <person name="Peng M."/>
            <person name="De Vries R.P."/>
            <person name="Grigoriev I."/>
            <person name="Riley R."/>
            <person name="Hilden K."/>
        </authorList>
    </citation>
    <scope>NUCLEOTIDE SEQUENCE [LARGE SCALE GENOMIC DNA]</scope>
    <source>
        <strain evidence="6 7">FBCC735</strain>
    </source>
</reference>
<keyword evidence="5" id="KW-0560">Oxidoreductase</keyword>
<dbReference type="InterPro" id="IPR020946">
    <property type="entry name" value="Flavin_mOase-like"/>
</dbReference>
<evidence type="ECO:0000256" key="4">
    <source>
        <dbReference type="ARBA" id="ARBA00022857"/>
    </source>
</evidence>
<dbReference type="OMA" id="WFGQSHT"/>
<name>A0A1M2VZU7_TRAPU</name>
<dbReference type="OrthoDB" id="66881at2759"/>
<comment type="caution">
    <text evidence="6">The sequence shown here is derived from an EMBL/GenBank/DDBJ whole genome shotgun (WGS) entry which is preliminary data.</text>
</comment>
<keyword evidence="2" id="KW-0285">Flavoprotein</keyword>
<proteinExistence type="inferred from homology"/>
<evidence type="ECO:0000313" key="6">
    <source>
        <dbReference type="EMBL" id="OJT13141.1"/>
    </source>
</evidence>
<dbReference type="Pfam" id="PF00743">
    <property type="entry name" value="FMO-like"/>
    <property type="match status" value="2"/>
</dbReference>
<keyword evidence="3" id="KW-0274">FAD</keyword>
<evidence type="ECO:0000256" key="1">
    <source>
        <dbReference type="ARBA" id="ARBA00009183"/>
    </source>
</evidence>
<dbReference type="AlphaFoldDB" id="A0A1M2VZU7"/>